<keyword evidence="3" id="KW-1185">Reference proteome</keyword>
<organism evidence="2 3">
    <name type="scientific">Streptomyces niveus</name>
    <name type="common">Streptomyces spheroides</name>
    <dbReference type="NCBI Taxonomy" id="193462"/>
    <lineage>
        <taxon>Bacteria</taxon>
        <taxon>Bacillati</taxon>
        <taxon>Actinomycetota</taxon>
        <taxon>Actinomycetes</taxon>
        <taxon>Kitasatosporales</taxon>
        <taxon>Streptomycetaceae</taxon>
        <taxon>Streptomyces</taxon>
    </lineage>
</organism>
<dbReference type="InterPro" id="IPR012349">
    <property type="entry name" value="Split_barrel_FMN-bd"/>
</dbReference>
<evidence type="ECO:0000313" key="2">
    <source>
        <dbReference type="EMBL" id="AQU64939.1"/>
    </source>
</evidence>
<name>A0A1U9QLM1_STRNV</name>
<reference evidence="2 3" key="1">
    <citation type="submission" date="2016-11" db="EMBL/GenBank/DDBJ databases">
        <title>Complete genome sequence of Streptomyces niveus SCSIO 3406.</title>
        <authorList>
            <person name="Zhu Q."/>
            <person name="Cheng W."/>
            <person name="Song Y."/>
            <person name="Li Q."/>
            <person name="Ju J."/>
        </authorList>
    </citation>
    <scope>NUCLEOTIDE SEQUENCE [LARGE SCALE GENOMIC DNA]</scope>
    <source>
        <strain evidence="2 3">SCSIO 3406</strain>
    </source>
</reference>
<sequence>MPDSTRPLPPHVTAADLESLADRTRRLLDGARYLNLATVSQEGRPWVATLEYAWLGDPPRFLFGSTTSSQHSRDIASSPRVGGSLFLSGGSTGLDIAAVDGAQFTGTCSEIDAADLDRYHSFFYKAVLPDERQRAQWMLPQSSLRQPAEHRIYLIEVDQWWLIDTRTWEQDRIDRRIELPVADFPRRDAVSSSV</sequence>
<protein>
    <submittedName>
        <fullName evidence="2">Pyridoxamine 5'-phosphate oxidase</fullName>
    </submittedName>
</protein>
<accession>A0A1U9QLM1</accession>
<gene>
    <name evidence="2" type="ORF">BBN63_00310</name>
</gene>
<evidence type="ECO:0000259" key="1">
    <source>
        <dbReference type="Pfam" id="PF01243"/>
    </source>
</evidence>
<dbReference type="Pfam" id="PF01243">
    <property type="entry name" value="PNPOx_N"/>
    <property type="match status" value="1"/>
</dbReference>
<dbReference type="RefSeq" id="WP_078073414.1">
    <property type="nucleotide sequence ID" value="NZ_CP018047.1"/>
</dbReference>
<dbReference type="AlphaFoldDB" id="A0A1U9QLM1"/>
<dbReference type="OrthoDB" id="9788889at2"/>
<dbReference type="Proteomes" id="UP000189677">
    <property type="component" value="Chromosome"/>
</dbReference>
<dbReference type="EMBL" id="CP018047">
    <property type="protein sequence ID" value="AQU64939.1"/>
    <property type="molecule type" value="Genomic_DNA"/>
</dbReference>
<proteinExistence type="predicted"/>
<feature type="domain" description="Pyridoxamine 5'-phosphate oxidase N-terminal" evidence="1">
    <location>
        <begin position="22"/>
        <end position="120"/>
    </location>
</feature>
<dbReference type="Gene3D" id="2.30.110.10">
    <property type="entry name" value="Electron Transport, Fmn-binding Protein, Chain A"/>
    <property type="match status" value="1"/>
</dbReference>
<dbReference type="InterPro" id="IPR011576">
    <property type="entry name" value="Pyridox_Oxase_N"/>
</dbReference>
<dbReference type="SUPFAM" id="SSF50475">
    <property type="entry name" value="FMN-binding split barrel"/>
    <property type="match status" value="1"/>
</dbReference>
<evidence type="ECO:0000313" key="3">
    <source>
        <dbReference type="Proteomes" id="UP000189677"/>
    </source>
</evidence>
<dbReference type="KEGG" id="snw:BBN63_00310"/>